<comment type="caution">
    <text evidence="2">The sequence shown here is derived from an EMBL/GenBank/DDBJ whole genome shotgun (WGS) entry which is preliminary data.</text>
</comment>
<dbReference type="AlphaFoldDB" id="A0A8H3H0K0"/>
<evidence type="ECO:0000259" key="1">
    <source>
        <dbReference type="Pfam" id="PF12937"/>
    </source>
</evidence>
<protein>
    <recommendedName>
        <fullName evidence="1">F-box domain-containing protein</fullName>
    </recommendedName>
</protein>
<dbReference type="InterPro" id="IPR036047">
    <property type="entry name" value="F-box-like_dom_sf"/>
</dbReference>
<dbReference type="Pfam" id="PF12937">
    <property type="entry name" value="F-box-like"/>
    <property type="match status" value="1"/>
</dbReference>
<name>A0A8H3H0K0_9AGAM</name>
<dbReference type="SUPFAM" id="SSF81383">
    <property type="entry name" value="F-box domain"/>
    <property type="match status" value="1"/>
</dbReference>
<dbReference type="Proteomes" id="UP000663853">
    <property type="component" value="Unassembled WGS sequence"/>
</dbReference>
<evidence type="ECO:0000313" key="3">
    <source>
        <dbReference type="Proteomes" id="UP000663853"/>
    </source>
</evidence>
<accession>A0A8H3H0K0</accession>
<dbReference type="Gene3D" id="1.20.1280.50">
    <property type="match status" value="1"/>
</dbReference>
<organism evidence="2 3">
    <name type="scientific">Rhizoctonia solani</name>
    <dbReference type="NCBI Taxonomy" id="456999"/>
    <lineage>
        <taxon>Eukaryota</taxon>
        <taxon>Fungi</taxon>
        <taxon>Dikarya</taxon>
        <taxon>Basidiomycota</taxon>
        <taxon>Agaricomycotina</taxon>
        <taxon>Agaricomycetes</taxon>
        <taxon>Cantharellales</taxon>
        <taxon>Ceratobasidiaceae</taxon>
        <taxon>Rhizoctonia</taxon>
    </lineage>
</organism>
<reference evidence="2" key="1">
    <citation type="submission" date="2021-01" db="EMBL/GenBank/DDBJ databases">
        <authorList>
            <person name="Kaushik A."/>
        </authorList>
    </citation>
    <scope>NUCLEOTIDE SEQUENCE</scope>
    <source>
        <strain evidence="2">AG6-10EEA</strain>
    </source>
</reference>
<feature type="domain" description="F-box" evidence="1">
    <location>
        <begin position="81"/>
        <end position="130"/>
    </location>
</feature>
<dbReference type="InterPro" id="IPR001810">
    <property type="entry name" value="F-box_dom"/>
</dbReference>
<sequence length="578" mass="64996">MLDELTNASNRLRVALDHYVRICSNVQDVCLQGTTPENTTSEYAEQVDRELGLIESYDVKMQLAKTAIKVTRNYAFKTAPINHLPTEILTRIFHMARDALPCSADYVALVCSRWRTIALGSASLWSRIDFHHSMCKEYYSSLDWARDHISRSGEMPLDIYISAAPDGPKEGYYDGPMKDLCRLAAPRMRSLHIGFDDFPIDELRGRGYSAIANLFSHCGPGPLTEISTHSEYFGFFTSEHTALAASWTMCLAVGLSQFEDVLSSVTTLHLVGLYPPWTSRAYYGLVELRLITSPNGDASIPEWQLINILRASPGLRIIQTSIDIASRVDENLDVSVSLPDLEVLQVDSEPFRDTNSCHLELVRFLTSGPRPLRFTMQCSGLQLTESSKAQTKAFLVRSNVTQFYADRVCCPFDLLPSMPRLKALVLSDCTSLPAVQSDIVDHSDQQNSTSVVYPKLHICVVLDCSLSLDEFLSAIRQCQIQSLKIYGSRFQKGIDRQEVDLETLERELSGLCPDVQIRDAPMFVEHRDFFFDYTLLLPLSIVKRSSVHFHRLAEAATTRIPLSLERSDAERSQQDLAV</sequence>
<dbReference type="EMBL" id="CAJMXA010002582">
    <property type="protein sequence ID" value="CAE6484218.1"/>
    <property type="molecule type" value="Genomic_DNA"/>
</dbReference>
<evidence type="ECO:0000313" key="2">
    <source>
        <dbReference type="EMBL" id="CAE6484218.1"/>
    </source>
</evidence>
<gene>
    <name evidence="2" type="ORF">RDB_LOCUS93313</name>
</gene>
<proteinExistence type="predicted"/>